<evidence type="ECO:0000256" key="7">
    <source>
        <dbReference type="SAM" id="MobiDB-lite"/>
    </source>
</evidence>
<dbReference type="EMBL" id="QXGE01003114">
    <property type="protein sequence ID" value="KAE9276999.1"/>
    <property type="molecule type" value="Genomic_DNA"/>
</dbReference>
<keyword evidence="5" id="KW-0378">Hydrolase</keyword>
<dbReference type="Proteomes" id="UP000429523">
    <property type="component" value="Unassembled WGS sequence"/>
</dbReference>
<keyword evidence="6" id="KW-0695">RNA-directed DNA polymerase</keyword>
<evidence type="ECO:0008006" key="18">
    <source>
        <dbReference type="Google" id="ProtNLM"/>
    </source>
</evidence>
<evidence type="ECO:0000256" key="2">
    <source>
        <dbReference type="ARBA" id="ARBA00022695"/>
    </source>
</evidence>
<evidence type="ECO:0000256" key="3">
    <source>
        <dbReference type="ARBA" id="ARBA00022722"/>
    </source>
</evidence>
<reference evidence="14 15" key="1">
    <citation type="submission" date="2018-08" db="EMBL/GenBank/DDBJ databases">
        <title>Genomic investigation of the strawberry pathogen Phytophthora fragariae indicates pathogenicity is determined by transcriptional variation in three key races.</title>
        <authorList>
            <person name="Adams T.M."/>
            <person name="Armitage A.D."/>
            <person name="Sobczyk M.K."/>
            <person name="Bates H.J."/>
            <person name="Dunwell J.M."/>
            <person name="Nellist C.F."/>
            <person name="Harrison R.J."/>
        </authorList>
    </citation>
    <scope>NUCLEOTIDE SEQUENCE [LARGE SCALE GENOMIC DNA]</scope>
    <source>
        <strain evidence="13 15">A4</strain>
        <strain evidence="12 16">NOV-5</strain>
        <strain evidence="10 14">NOV-9</strain>
        <strain evidence="11 17">ONT-3</strain>
    </source>
</reference>
<feature type="domain" description="Reverse transcriptase RNase H-like" evidence="8">
    <location>
        <begin position="2"/>
        <end position="109"/>
    </location>
</feature>
<dbReference type="CDD" id="cd09274">
    <property type="entry name" value="RNase_HI_RT_Ty3"/>
    <property type="match status" value="1"/>
</dbReference>
<dbReference type="InterPro" id="IPR012337">
    <property type="entry name" value="RNaseH-like_sf"/>
</dbReference>
<dbReference type="Gene3D" id="1.10.340.70">
    <property type="match status" value="1"/>
</dbReference>
<dbReference type="Gene3D" id="3.30.420.10">
    <property type="entry name" value="Ribonuclease H-like superfamily/Ribonuclease H"/>
    <property type="match status" value="1"/>
</dbReference>
<dbReference type="GO" id="GO:0016787">
    <property type="term" value="F:hydrolase activity"/>
    <property type="evidence" value="ECO:0007669"/>
    <property type="project" value="UniProtKB-KW"/>
</dbReference>
<dbReference type="InterPro" id="IPR041373">
    <property type="entry name" value="RT_RNaseH"/>
</dbReference>
<dbReference type="InterPro" id="IPR043502">
    <property type="entry name" value="DNA/RNA_pol_sf"/>
</dbReference>
<evidence type="ECO:0000313" key="14">
    <source>
        <dbReference type="Proteomes" id="UP000429523"/>
    </source>
</evidence>
<dbReference type="Pfam" id="PF17921">
    <property type="entry name" value="Integrase_H2C2"/>
    <property type="match status" value="1"/>
</dbReference>
<dbReference type="AlphaFoldDB" id="A0A6A4BQ59"/>
<dbReference type="PANTHER" id="PTHR37984">
    <property type="entry name" value="PROTEIN CBG26694"/>
    <property type="match status" value="1"/>
</dbReference>
<dbReference type="Pfam" id="PF17917">
    <property type="entry name" value="RT_RNaseH"/>
    <property type="match status" value="1"/>
</dbReference>
<dbReference type="Proteomes" id="UP000437068">
    <property type="component" value="Unassembled WGS sequence"/>
</dbReference>
<evidence type="ECO:0000256" key="1">
    <source>
        <dbReference type="ARBA" id="ARBA00022679"/>
    </source>
</evidence>
<protein>
    <recommendedName>
        <fullName evidence="18">Integrase catalytic domain-containing protein</fullName>
    </recommendedName>
</protein>
<dbReference type="Gene3D" id="3.10.20.370">
    <property type="match status" value="1"/>
</dbReference>
<dbReference type="FunFam" id="1.10.340.70:FF:000001">
    <property type="entry name" value="Retrovirus-related Pol polyprotein from transposon gypsy-like Protein"/>
    <property type="match status" value="1"/>
</dbReference>
<dbReference type="InterPro" id="IPR050951">
    <property type="entry name" value="Retrovirus_Pol_polyprotein"/>
</dbReference>
<organism evidence="13 15">
    <name type="scientific">Phytophthora fragariae</name>
    <dbReference type="NCBI Taxonomy" id="53985"/>
    <lineage>
        <taxon>Eukaryota</taxon>
        <taxon>Sar</taxon>
        <taxon>Stramenopiles</taxon>
        <taxon>Oomycota</taxon>
        <taxon>Peronosporomycetes</taxon>
        <taxon>Peronosporales</taxon>
        <taxon>Peronosporaceae</taxon>
        <taxon>Phytophthora</taxon>
    </lineage>
</organism>
<dbReference type="GO" id="GO:0004519">
    <property type="term" value="F:endonuclease activity"/>
    <property type="evidence" value="ECO:0007669"/>
    <property type="project" value="UniProtKB-KW"/>
</dbReference>
<dbReference type="SUPFAM" id="SSF56672">
    <property type="entry name" value="DNA/RNA polymerases"/>
    <property type="match status" value="1"/>
</dbReference>
<evidence type="ECO:0000259" key="9">
    <source>
        <dbReference type="Pfam" id="PF17921"/>
    </source>
</evidence>
<feature type="compositionally biased region" description="Acidic residues" evidence="7">
    <location>
        <begin position="183"/>
        <end position="195"/>
    </location>
</feature>
<dbReference type="EMBL" id="QXGF01003164">
    <property type="protein sequence ID" value="KAE8922242.1"/>
    <property type="molecule type" value="Genomic_DNA"/>
</dbReference>
<feature type="domain" description="Integrase zinc-binding" evidence="9">
    <location>
        <begin position="298"/>
        <end position="351"/>
    </location>
</feature>
<gene>
    <name evidence="13" type="ORF">PF001_g25871</name>
    <name evidence="12" type="ORF">PF006_g26623</name>
    <name evidence="10" type="ORF">PF009_g27494</name>
    <name evidence="11" type="ORF">PF010_g26406</name>
</gene>
<evidence type="ECO:0000256" key="6">
    <source>
        <dbReference type="ARBA" id="ARBA00022918"/>
    </source>
</evidence>
<dbReference type="PANTHER" id="PTHR37984:SF5">
    <property type="entry name" value="PROTEIN NYNRIN-LIKE"/>
    <property type="match status" value="1"/>
</dbReference>
<evidence type="ECO:0000313" key="16">
    <source>
        <dbReference type="Proteomes" id="UP000440732"/>
    </source>
</evidence>
<keyword evidence="4" id="KW-0255">Endonuclease</keyword>
<sequence length="425" mass="47526">MKKRFKLYVDSSRYAVGACLMQESGGRDRVVAYASKLLTGSQKNWITKQDGISEIECWGVVWATRKFRCYLDKREFDVFTDHQTLTWVFSAGNRTGNAKLARWAMELSNLHVKVHHKPGTTMGHVNGLSRLPMESVNALTMADLLNPERSEENGVPTSVGEPSETVPEPEVAGPDSEGRSDSDSEPELEDDDERELEYATEPPEVETGEASATPVTPSSVDVFGLDSELFLAEQQEVTWIRALVALLQDGVVPLDPFLRRRLVQMAPKHCVVNGLLMRTVHLPANVGPARTVTVPVIPLPFVNTVLHFYHRDLLSSHLGLTKTLEKVRRHAYWPGWRKDVAEYLRDCMKCGGEKGPRPWTSGRMQRMPIADLTGPFSLLVVDAVGPLPETERGNKYILVFVDYFTRWAEAFAVGASDSITFVDAW</sequence>
<keyword evidence="1" id="KW-0808">Transferase</keyword>
<dbReference type="Proteomes" id="UP000488956">
    <property type="component" value="Unassembled WGS sequence"/>
</dbReference>
<dbReference type="FunFam" id="3.10.20.370:FF:000001">
    <property type="entry name" value="Retrovirus-related Pol polyprotein from transposon 17.6-like protein"/>
    <property type="match status" value="1"/>
</dbReference>
<evidence type="ECO:0000313" key="15">
    <source>
        <dbReference type="Proteomes" id="UP000437068"/>
    </source>
</evidence>
<dbReference type="GO" id="GO:0003964">
    <property type="term" value="F:RNA-directed DNA polymerase activity"/>
    <property type="evidence" value="ECO:0007669"/>
    <property type="project" value="UniProtKB-KW"/>
</dbReference>
<evidence type="ECO:0000313" key="17">
    <source>
        <dbReference type="Proteomes" id="UP000488956"/>
    </source>
</evidence>
<dbReference type="SUPFAM" id="SSF53098">
    <property type="entry name" value="Ribonuclease H-like"/>
    <property type="match status" value="1"/>
</dbReference>
<accession>A0A6A4BQ59</accession>
<evidence type="ECO:0000256" key="5">
    <source>
        <dbReference type="ARBA" id="ARBA00022801"/>
    </source>
</evidence>
<dbReference type="InterPro" id="IPR041588">
    <property type="entry name" value="Integrase_H2C2"/>
</dbReference>
<evidence type="ECO:0000313" key="11">
    <source>
        <dbReference type="EMBL" id="KAE9070122.1"/>
    </source>
</evidence>
<dbReference type="GO" id="GO:0003676">
    <property type="term" value="F:nucleic acid binding"/>
    <property type="evidence" value="ECO:0007669"/>
    <property type="project" value="InterPro"/>
</dbReference>
<dbReference type="EMBL" id="QXFX01003265">
    <property type="protein sequence ID" value="KAE9070122.1"/>
    <property type="molecule type" value="Genomic_DNA"/>
</dbReference>
<dbReference type="EMBL" id="QXGA01003397">
    <property type="protein sequence ID" value="KAE9083746.1"/>
    <property type="molecule type" value="Genomic_DNA"/>
</dbReference>
<dbReference type="Proteomes" id="UP000440732">
    <property type="component" value="Unassembled WGS sequence"/>
</dbReference>
<keyword evidence="3" id="KW-0540">Nuclease</keyword>
<evidence type="ECO:0000256" key="4">
    <source>
        <dbReference type="ARBA" id="ARBA00022759"/>
    </source>
</evidence>
<keyword evidence="2" id="KW-0548">Nucleotidyltransferase</keyword>
<evidence type="ECO:0000259" key="8">
    <source>
        <dbReference type="Pfam" id="PF17917"/>
    </source>
</evidence>
<feature type="region of interest" description="Disordered" evidence="7">
    <location>
        <begin position="148"/>
        <end position="217"/>
    </location>
</feature>
<comment type="caution">
    <text evidence="13">The sequence shown here is derived from an EMBL/GenBank/DDBJ whole genome shotgun (WGS) entry which is preliminary data.</text>
</comment>
<evidence type="ECO:0000313" key="10">
    <source>
        <dbReference type="EMBL" id="KAE8922242.1"/>
    </source>
</evidence>
<dbReference type="InterPro" id="IPR036397">
    <property type="entry name" value="RNaseH_sf"/>
</dbReference>
<evidence type="ECO:0000313" key="13">
    <source>
        <dbReference type="EMBL" id="KAE9276999.1"/>
    </source>
</evidence>
<evidence type="ECO:0000313" key="12">
    <source>
        <dbReference type="EMBL" id="KAE9083746.1"/>
    </source>
</evidence>
<proteinExistence type="predicted"/>
<name>A0A6A4BQ59_9STRA</name>